<dbReference type="Pfam" id="PF13596">
    <property type="entry name" value="PAS_10"/>
    <property type="match status" value="1"/>
</dbReference>
<feature type="active site" evidence="1">
    <location>
        <position position="57"/>
    </location>
</feature>
<dbReference type="GO" id="GO:0000156">
    <property type="term" value="F:phosphorelay response regulator activity"/>
    <property type="evidence" value="ECO:0007669"/>
    <property type="project" value="InterPro"/>
</dbReference>
<feature type="active site" evidence="1">
    <location>
        <position position="148"/>
    </location>
</feature>
<keyword evidence="7" id="KW-1185">Reference proteome</keyword>
<dbReference type="InterPro" id="IPR000014">
    <property type="entry name" value="PAS"/>
</dbReference>
<evidence type="ECO:0000256" key="1">
    <source>
        <dbReference type="PROSITE-ProRule" id="PRU00050"/>
    </source>
</evidence>
<evidence type="ECO:0000313" key="6">
    <source>
        <dbReference type="EMBL" id="TCP22423.1"/>
    </source>
</evidence>
<dbReference type="Pfam" id="PF01739">
    <property type="entry name" value="CheR"/>
    <property type="match status" value="1"/>
</dbReference>
<feature type="region of interest" description="Disordered" evidence="3">
    <location>
        <begin position="1"/>
        <end position="21"/>
    </location>
</feature>
<dbReference type="SUPFAM" id="SSF47757">
    <property type="entry name" value="Chemotaxis receptor methyltransferase CheR, N-terminal domain"/>
    <property type="match status" value="1"/>
</dbReference>
<dbReference type="RefSeq" id="WP_165918983.1">
    <property type="nucleotide sequence ID" value="NZ_NRRP01000019.1"/>
</dbReference>
<dbReference type="InterPro" id="IPR000780">
    <property type="entry name" value="CheR_MeTrfase"/>
</dbReference>
<feature type="active site" evidence="1">
    <location>
        <position position="30"/>
    </location>
</feature>
<dbReference type="AlphaFoldDB" id="A0A4R2NLB9"/>
<evidence type="ECO:0000256" key="2">
    <source>
        <dbReference type="SAM" id="Coils"/>
    </source>
</evidence>
<protein>
    <submittedName>
        <fullName evidence="6">Two-component system CheB/CheR fusion protein</fullName>
    </submittedName>
</protein>
<dbReference type="CDD" id="cd16434">
    <property type="entry name" value="CheB-CheR_fusion"/>
    <property type="match status" value="1"/>
</dbReference>
<dbReference type="Pfam" id="PF13188">
    <property type="entry name" value="PAS_8"/>
    <property type="match status" value="1"/>
</dbReference>
<keyword evidence="1" id="KW-0378">Hydrolase</keyword>
<name>A0A4R2NLB9_RHOAD</name>
<dbReference type="GO" id="GO:0008984">
    <property type="term" value="F:protein-glutamate methylesterase activity"/>
    <property type="evidence" value="ECO:0007669"/>
    <property type="project" value="InterPro"/>
</dbReference>
<feature type="domain" description="CheR-type methyltransferase" evidence="5">
    <location>
        <begin position="228"/>
        <end position="500"/>
    </location>
</feature>
<feature type="compositionally biased region" description="Basic and acidic residues" evidence="3">
    <location>
        <begin position="1"/>
        <end position="17"/>
    </location>
</feature>
<dbReference type="Pfam" id="PF01339">
    <property type="entry name" value="CheB_methylest"/>
    <property type="match status" value="1"/>
</dbReference>
<dbReference type="InterPro" id="IPR022642">
    <property type="entry name" value="CheR_C"/>
</dbReference>
<dbReference type="InterPro" id="IPR000673">
    <property type="entry name" value="Sig_transdc_resp-reg_Me-estase"/>
</dbReference>
<dbReference type="GO" id="GO:0006935">
    <property type="term" value="P:chemotaxis"/>
    <property type="evidence" value="ECO:0007669"/>
    <property type="project" value="UniProtKB-UniRule"/>
</dbReference>
<organism evidence="6 7">
    <name type="scientific">Rhodovulum adriaticum</name>
    <name type="common">Rhodopseudomonas adriatica</name>
    <dbReference type="NCBI Taxonomy" id="35804"/>
    <lineage>
        <taxon>Bacteria</taxon>
        <taxon>Pseudomonadati</taxon>
        <taxon>Pseudomonadota</taxon>
        <taxon>Alphaproteobacteria</taxon>
        <taxon>Rhodobacterales</taxon>
        <taxon>Paracoccaceae</taxon>
        <taxon>Rhodovulum</taxon>
    </lineage>
</organism>
<dbReference type="SUPFAM" id="SSF52738">
    <property type="entry name" value="Methylesterase CheB, C-terminal domain"/>
    <property type="match status" value="1"/>
</dbReference>
<reference evidence="6 7" key="1">
    <citation type="submission" date="2019-03" db="EMBL/GenBank/DDBJ databases">
        <title>Genomic Encyclopedia of Type Strains, Phase IV (KMG-IV): sequencing the most valuable type-strain genomes for metagenomic binning, comparative biology and taxonomic classification.</title>
        <authorList>
            <person name="Goeker M."/>
        </authorList>
    </citation>
    <scope>NUCLEOTIDE SEQUENCE [LARGE SCALE GENOMIC DNA]</scope>
    <source>
        <strain evidence="6 7">DSM 2781</strain>
    </source>
</reference>
<dbReference type="GO" id="GO:0005737">
    <property type="term" value="C:cytoplasm"/>
    <property type="evidence" value="ECO:0007669"/>
    <property type="project" value="InterPro"/>
</dbReference>
<dbReference type="InterPro" id="IPR035909">
    <property type="entry name" value="CheB_C"/>
</dbReference>
<keyword evidence="2" id="KW-0175">Coiled coil</keyword>
<accession>A0A4R2NLB9</accession>
<feature type="domain" description="CheB-type methylesterase" evidence="4">
    <location>
        <begin position="17"/>
        <end position="206"/>
    </location>
</feature>
<keyword evidence="1" id="KW-0145">Chemotaxis</keyword>
<proteinExistence type="predicted"/>
<dbReference type="PANTHER" id="PTHR24422">
    <property type="entry name" value="CHEMOTAXIS PROTEIN METHYLTRANSFERASE"/>
    <property type="match status" value="1"/>
</dbReference>
<comment type="caution">
    <text evidence="6">The sequence shown here is derived from an EMBL/GenBank/DDBJ whole genome shotgun (WGS) entry which is preliminary data.</text>
</comment>
<dbReference type="InterPro" id="IPR022641">
    <property type="entry name" value="CheR_N"/>
</dbReference>
<dbReference type="PROSITE" id="PS50123">
    <property type="entry name" value="CHER"/>
    <property type="match status" value="1"/>
</dbReference>
<dbReference type="Pfam" id="PF03705">
    <property type="entry name" value="CheR_N"/>
    <property type="match status" value="1"/>
</dbReference>
<dbReference type="PRINTS" id="PR00996">
    <property type="entry name" value="CHERMTFRASE"/>
</dbReference>
<dbReference type="Gene3D" id="3.40.50.180">
    <property type="entry name" value="Methylesterase CheB, C-terminal domain"/>
    <property type="match status" value="1"/>
</dbReference>
<dbReference type="SUPFAM" id="SSF53335">
    <property type="entry name" value="S-adenosyl-L-methionine-dependent methyltransferases"/>
    <property type="match status" value="1"/>
</dbReference>
<feature type="coiled-coil region" evidence="2">
    <location>
        <begin position="662"/>
        <end position="745"/>
    </location>
</feature>
<dbReference type="PANTHER" id="PTHR24422:SF27">
    <property type="entry name" value="PROTEIN-GLUTAMATE O-METHYLTRANSFERASE"/>
    <property type="match status" value="1"/>
</dbReference>
<evidence type="ECO:0000313" key="7">
    <source>
        <dbReference type="Proteomes" id="UP000295733"/>
    </source>
</evidence>
<dbReference type="InterPro" id="IPR050903">
    <property type="entry name" value="Bact_Chemotaxis_MeTrfase"/>
</dbReference>
<dbReference type="InterPro" id="IPR029063">
    <property type="entry name" value="SAM-dependent_MTases_sf"/>
</dbReference>
<evidence type="ECO:0000259" key="5">
    <source>
        <dbReference type="PROSITE" id="PS50123"/>
    </source>
</evidence>
<dbReference type="EMBL" id="SLXL01000006">
    <property type="protein sequence ID" value="TCP22423.1"/>
    <property type="molecule type" value="Genomic_DNA"/>
</dbReference>
<dbReference type="Proteomes" id="UP000295733">
    <property type="component" value="Unassembled WGS sequence"/>
</dbReference>
<evidence type="ECO:0000256" key="3">
    <source>
        <dbReference type="SAM" id="MobiDB-lite"/>
    </source>
</evidence>
<dbReference type="Gene3D" id="3.30.450.20">
    <property type="entry name" value="PAS domain"/>
    <property type="match status" value="2"/>
</dbReference>
<gene>
    <name evidence="6" type="ORF">EV656_1069</name>
</gene>
<dbReference type="GO" id="GO:0008757">
    <property type="term" value="F:S-adenosylmethionine-dependent methyltransferase activity"/>
    <property type="evidence" value="ECO:0007669"/>
    <property type="project" value="InterPro"/>
</dbReference>
<dbReference type="PROSITE" id="PS50122">
    <property type="entry name" value="CHEB"/>
    <property type="match status" value="1"/>
</dbReference>
<dbReference type="SMART" id="SM00138">
    <property type="entry name" value="MeTrc"/>
    <property type="match status" value="1"/>
</dbReference>
<dbReference type="Gene3D" id="3.40.50.150">
    <property type="entry name" value="Vaccinia Virus protein VP39"/>
    <property type="match status" value="1"/>
</dbReference>
<evidence type="ECO:0000259" key="4">
    <source>
        <dbReference type="PROSITE" id="PS50122"/>
    </source>
</evidence>
<sequence>MSERTSIDAEKPQRDQPHTTPGLIVALGASAGGLDALDRFFSAISPMPDAAFVVIQHLAPEHKTMMDTLLARHTEMQVRVASNGEKLVGGKVYVIPPGAVMTIKSGELCLVPRPATGITLPIDTFFESLATHVGPRAVGIILSGTGSDGALGSRKLAAAGAWIMAQDPDTARFDGMPRNVIMAGVIDHILPPEDIAKEVMSIGQSGAQPQRAPDNTPLPADEVELGAKIVRLLHGIIPIAFENYKPGTIVRRVLRRMNATSCETVEDYAKYLSSHAGEVKKLRHELLIPVTSFFRDSDAFEALNEKVIKRLVSRRAAEDADTPLRVWVTACATGEEAYSLAILLHEAMQAAGQRCPLKMFATDVEPDYVAAASAGRYDPGKLSELDQDLRERWFERMEDGSWRVLPKLRNSIVFSRHDVLNDAPFTQMDLITCRNLLIYMRPEAQNRILRRLSYSLKDGGVLFLGSSESLDETADNFATLDARNKLFRLQGDPVRLTAMDLLGRTARDRPAPGYRTAKWHSKASAGANAAKKALVDAYAPPSVLVDMNRNVLHTFGNTEHLVRLPMGTATLDVLQLVPPALSPVLSTLLHSASREKSVQRSAPIGIAQDGGAEEFVKLSVTPLDNEDLHDPLLLVVFEPPAAAHREEPLDSGALAQMSTWQAAELERELEMTRTNLQETIQDFGTVNEELQATNEELMASNEELQSTNEELQSVNEELHTVNVEYQARIAELNELNADLEGLTRAARIPLVFLDGELNITRFTPQSLDLFNLREGDVGRPLSDITQRLDFTDLLERTEEAHQNQQSYQRTVNDDTGGSWLVTIQPYSSRSLEHTRIVISCVDVSSVRDAQRLQSIIDATPGNLAVIDQEGRLTAVNRAWTFFRNENGGGRACGVGSNYLAECQRCAEDDISSRRALHGLEEVLSGRRQSFSMLYPCHSPTVERWFVLNAAALPEGGAVVAHVDLTHWIDPLRAEELAGGDE</sequence>
<dbReference type="CDD" id="cd00130">
    <property type="entry name" value="PAS"/>
    <property type="match status" value="1"/>
</dbReference>